<organism evidence="4 5">
    <name type="scientific">Cellulomonas cellasea</name>
    <dbReference type="NCBI Taxonomy" id="43670"/>
    <lineage>
        <taxon>Bacteria</taxon>
        <taxon>Bacillati</taxon>
        <taxon>Actinomycetota</taxon>
        <taxon>Actinomycetes</taxon>
        <taxon>Micrococcales</taxon>
        <taxon>Cellulomonadaceae</taxon>
        <taxon>Cellulomonas</taxon>
    </lineage>
</organism>
<dbReference type="AlphaFoldDB" id="A0A7W4UG86"/>
<name>A0A7W4UG86_9CELL</name>
<dbReference type="InterPro" id="IPR017996">
    <property type="entry name" value="MRJP/yellow-related"/>
</dbReference>
<dbReference type="SUPFAM" id="SSF63829">
    <property type="entry name" value="Calcium-dependent phosphotriesterase"/>
    <property type="match status" value="1"/>
</dbReference>
<dbReference type="GO" id="GO:0005576">
    <property type="term" value="C:extracellular region"/>
    <property type="evidence" value="ECO:0007669"/>
    <property type="project" value="UniProtKB-SubCell"/>
</dbReference>
<keyword evidence="2" id="KW-0964">Secreted</keyword>
<reference evidence="4 5" key="2">
    <citation type="submission" date="2020-08" db="EMBL/GenBank/DDBJ databases">
        <authorList>
            <person name="Partida-Martinez L."/>
            <person name="Huntemann M."/>
            <person name="Clum A."/>
            <person name="Wang J."/>
            <person name="Palaniappan K."/>
            <person name="Ritter S."/>
            <person name="Chen I.-M."/>
            <person name="Stamatis D."/>
            <person name="Reddy T."/>
            <person name="O'Malley R."/>
            <person name="Daum C."/>
            <person name="Shapiro N."/>
            <person name="Ivanova N."/>
            <person name="Kyrpides N."/>
            <person name="Woyke T."/>
        </authorList>
    </citation>
    <scope>NUCLEOTIDE SEQUENCE [LARGE SCALE GENOMIC DNA]</scope>
    <source>
        <strain evidence="4 5">RAS26</strain>
    </source>
</reference>
<dbReference type="Gene3D" id="2.120.10.30">
    <property type="entry name" value="TolB, C-terminal domain"/>
    <property type="match status" value="1"/>
</dbReference>
<evidence type="ECO:0000256" key="3">
    <source>
        <dbReference type="SAM" id="MobiDB-lite"/>
    </source>
</evidence>
<protein>
    <submittedName>
        <fullName evidence="4">Sugar lactone lactonase YvrE</fullName>
    </submittedName>
</protein>
<evidence type="ECO:0000313" key="4">
    <source>
        <dbReference type="EMBL" id="MBB2923631.1"/>
    </source>
</evidence>
<evidence type="ECO:0000313" key="5">
    <source>
        <dbReference type="Proteomes" id="UP000518206"/>
    </source>
</evidence>
<feature type="region of interest" description="Disordered" evidence="3">
    <location>
        <begin position="387"/>
        <end position="429"/>
    </location>
</feature>
<feature type="compositionally biased region" description="Low complexity" evidence="3">
    <location>
        <begin position="396"/>
        <end position="429"/>
    </location>
</feature>
<sequence length="429" mass="45002">MSGASGAAISWQGDEGAGASGQATDLPVATLELVHAFDGPMPTGVTVSAQGRVFVNYPLWGDDVPATVTELRDGVAVPYPDEVWNSPSGDDDAGAFVSVQSVVVDPADRLWVLDTGSPLFQPTKPGGPKLVCVDLATDEVVQVITFDPSVALPSTYLNDVRFDLRRGEAGTAFITDSSDSGPNAIVVVDLATGEAWRRLHEHPSTKALPWQEFRPVVEGRPMVQQPSPDEDPQPVAMGADGIAISHDGERLLYCPLASRRLWSVSVDALVDRTLDDAAVAATVVDEGDKGTGADGLETDDQGRVYVTAYEHDAVLRRLPDGSYETLVHDPRLLWPDTMSVAADGHLYVTANQLHRQATYQRGEDLRAKPYALFRTPIDAGPVRLVRESGASTGARPDASSGTASSGTASSGTASSGTASSAAPGADGSA</sequence>
<dbReference type="Pfam" id="PF03022">
    <property type="entry name" value="MRJP"/>
    <property type="match status" value="1"/>
</dbReference>
<comment type="caution">
    <text evidence="4">The sequence shown here is derived from an EMBL/GenBank/DDBJ whole genome shotgun (WGS) entry which is preliminary data.</text>
</comment>
<feature type="region of interest" description="Disordered" evidence="3">
    <location>
        <begin position="1"/>
        <end position="22"/>
    </location>
</feature>
<dbReference type="PANTHER" id="PTHR10009">
    <property type="entry name" value="PROTEIN YELLOW-RELATED"/>
    <property type="match status" value="1"/>
</dbReference>
<comment type="subcellular location">
    <subcellularLocation>
        <location evidence="1">Secreted</location>
    </subcellularLocation>
</comment>
<dbReference type="Proteomes" id="UP000518206">
    <property type="component" value="Unassembled WGS sequence"/>
</dbReference>
<evidence type="ECO:0000256" key="2">
    <source>
        <dbReference type="ARBA" id="ARBA00022525"/>
    </source>
</evidence>
<gene>
    <name evidence="4" type="ORF">FHR80_002556</name>
</gene>
<dbReference type="PANTHER" id="PTHR10009:SF18">
    <property type="entry name" value="PROTEIN YELLOW-LIKE PROTEIN"/>
    <property type="match status" value="1"/>
</dbReference>
<dbReference type="EMBL" id="JACHVX010000003">
    <property type="protein sequence ID" value="MBB2923631.1"/>
    <property type="molecule type" value="Genomic_DNA"/>
</dbReference>
<dbReference type="InterPro" id="IPR011042">
    <property type="entry name" value="6-blade_b-propeller_TolB-like"/>
</dbReference>
<evidence type="ECO:0000256" key="1">
    <source>
        <dbReference type="ARBA" id="ARBA00004613"/>
    </source>
</evidence>
<proteinExistence type="predicted"/>
<dbReference type="RefSeq" id="WP_311702030.1">
    <property type="nucleotide sequence ID" value="NZ_JACHVX010000003.1"/>
</dbReference>
<accession>A0A7W4UG86</accession>
<reference evidence="4 5" key="1">
    <citation type="submission" date="2020-08" db="EMBL/GenBank/DDBJ databases">
        <title>The Agave Microbiome: Exploring the role of microbial communities in plant adaptations to desert environments.</title>
        <authorList>
            <person name="Partida-Martinez L.P."/>
        </authorList>
    </citation>
    <scope>NUCLEOTIDE SEQUENCE [LARGE SCALE GENOMIC DNA]</scope>
    <source>
        <strain evidence="4 5">RAS26</strain>
    </source>
</reference>